<dbReference type="OrthoDB" id="9788098at2"/>
<reference evidence="6 7" key="1">
    <citation type="submission" date="2017-08" db="EMBL/GenBank/DDBJ databases">
        <title>Multipartite genome sequences of Sinorhizobium species nodulating soybeans.</title>
        <authorList>
            <person name="Tian C.F."/>
        </authorList>
    </citation>
    <scope>NUCLEOTIDE SEQUENCE [LARGE SCALE GENOMIC DNA]</scope>
    <source>
        <strain evidence="6 7">CCBAU 05684</strain>
        <plasmid evidence="7">psj05684b</plasmid>
    </source>
</reference>
<dbReference type="SUPFAM" id="SSF46785">
    <property type="entry name" value="Winged helix' DNA-binding domain"/>
    <property type="match status" value="1"/>
</dbReference>
<dbReference type="Pfam" id="PF07729">
    <property type="entry name" value="FCD"/>
    <property type="match status" value="1"/>
</dbReference>
<sequence>MSENSRTDETTTNLKAISFPPLDMNRPAGEQIFSALKSAILKTELPPGCLISESEIGQRFGASRTPVREAFTQLRTDGLIVTRPSRGNYVSRLSEARIREAQFIREGLELANVERLCETGLPDAVVNALTGILDVQGRCVACDDMLEFQMQDDRFHTTLARATGFARAETLLVREKAALDRLRGFSLSDTNHMTCLLEEHRAILNAIRERDTGAALAAMRAHLRSILGALSSLIQANKDFFE</sequence>
<evidence type="ECO:0000259" key="5">
    <source>
        <dbReference type="PROSITE" id="PS50949"/>
    </source>
</evidence>
<dbReference type="STRING" id="716928.GCA_000261485_04302"/>
<dbReference type="PROSITE" id="PS50949">
    <property type="entry name" value="HTH_GNTR"/>
    <property type="match status" value="1"/>
</dbReference>
<dbReference type="GO" id="GO:0003700">
    <property type="term" value="F:DNA-binding transcription factor activity"/>
    <property type="evidence" value="ECO:0007669"/>
    <property type="project" value="InterPro"/>
</dbReference>
<keyword evidence="2" id="KW-0238">DNA-binding</keyword>
<dbReference type="Pfam" id="PF00392">
    <property type="entry name" value="GntR"/>
    <property type="match status" value="1"/>
</dbReference>
<dbReference type="InterPro" id="IPR011711">
    <property type="entry name" value="GntR_C"/>
</dbReference>
<dbReference type="PANTHER" id="PTHR43537">
    <property type="entry name" value="TRANSCRIPTIONAL REGULATOR, GNTR FAMILY"/>
    <property type="match status" value="1"/>
</dbReference>
<gene>
    <name evidence="6" type="ORF">SJ05684_b51640</name>
</gene>
<name>A0A249PK20_9HYPH</name>
<evidence type="ECO:0000256" key="3">
    <source>
        <dbReference type="ARBA" id="ARBA00023163"/>
    </source>
</evidence>
<dbReference type="KEGG" id="esj:SJ05684_b51640"/>
<evidence type="ECO:0000313" key="6">
    <source>
        <dbReference type="EMBL" id="ASY66146.1"/>
    </source>
</evidence>
<dbReference type="Gene3D" id="1.10.10.10">
    <property type="entry name" value="Winged helix-like DNA-binding domain superfamily/Winged helix DNA-binding domain"/>
    <property type="match status" value="1"/>
</dbReference>
<dbReference type="InterPro" id="IPR000524">
    <property type="entry name" value="Tscrpt_reg_HTH_GntR"/>
</dbReference>
<dbReference type="EMBL" id="CP023068">
    <property type="protein sequence ID" value="ASY66146.1"/>
    <property type="molecule type" value="Genomic_DNA"/>
</dbReference>
<geneLocation type="plasmid" evidence="7">
    <name>psj05684b</name>
</geneLocation>
<keyword evidence="3" id="KW-0804">Transcription</keyword>
<dbReference type="SMART" id="SM00345">
    <property type="entry name" value="HTH_GNTR"/>
    <property type="match status" value="1"/>
</dbReference>
<protein>
    <submittedName>
        <fullName evidence="6">Transcriptional regulator, GntR family</fullName>
    </submittedName>
</protein>
<keyword evidence="7" id="KW-1185">Reference proteome</keyword>
<dbReference type="eggNOG" id="COG1802">
    <property type="taxonomic scope" value="Bacteria"/>
</dbReference>
<evidence type="ECO:0000313" key="7">
    <source>
        <dbReference type="Proteomes" id="UP000217211"/>
    </source>
</evidence>
<evidence type="ECO:0000256" key="1">
    <source>
        <dbReference type="ARBA" id="ARBA00023015"/>
    </source>
</evidence>
<feature type="domain" description="HTH gntR-type" evidence="5">
    <location>
        <begin position="26"/>
        <end position="93"/>
    </location>
</feature>
<dbReference type="AlphaFoldDB" id="A0A249PK20"/>
<evidence type="ECO:0000256" key="2">
    <source>
        <dbReference type="ARBA" id="ARBA00023125"/>
    </source>
</evidence>
<dbReference type="PRINTS" id="PR00035">
    <property type="entry name" value="HTHGNTR"/>
</dbReference>
<accession>A0A249PK20</accession>
<evidence type="ECO:0000256" key="4">
    <source>
        <dbReference type="SAM" id="MobiDB-lite"/>
    </source>
</evidence>
<proteinExistence type="predicted"/>
<dbReference type="RefSeq" id="WP_083846231.1">
    <property type="nucleotide sequence ID" value="NZ_AJQT01000094.1"/>
</dbReference>
<keyword evidence="1" id="KW-0805">Transcription regulation</keyword>
<feature type="region of interest" description="Disordered" evidence="4">
    <location>
        <begin position="1"/>
        <end position="21"/>
    </location>
</feature>
<dbReference type="SUPFAM" id="SSF48008">
    <property type="entry name" value="GntR ligand-binding domain-like"/>
    <property type="match status" value="1"/>
</dbReference>
<dbReference type="InterPro" id="IPR036388">
    <property type="entry name" value="WH-like_DNA-bd_sf"/>
</dbReference>
<dbReference type="InterPro" id="IPR036390">
    <property type="entry name" value="WH_DNA-bd_sf"/>
</dbReference>
<dbReference type="InterPro" id="IPR008920">
    <property type="entry name" value="TF_FadR/GntR_C"/>
</dbReference>
<keyword evidence="6" id="KW-0614">Plasmid</keyword>
<dbReference type="CDD" id="cd07377">
    <property type="entry name" value="WHTH_GntR"/>
    <property type="match status" value="1"/>
</dbReference>
<dbReference type="Proteomes" id="UP000217211">
    <property type="component" value="Plasmid pSJ05684b"/>
</dbReference>
<dbReference type="PANTHER" id="PTHR43537:SF51">
    <property type="entry name" value="HTH-TYPE TRANSCRIPTIONAL REGULATOR LGOR-RELATED"/>
    <property type="match status" value="1"/>
</dbReference>
<organism evidence="6 7">
    <name type="scientific">Sinorhizobium sojae CCBAU 05684</name>
    <dbReference type="NCBI Taxonomy" id="716928"/>
    <lineage>
        <taxon>Bacteria</taxon>
        <taxon>Pseudomonadati</taxon>
        <taxon>Pseudomonadota</taxon>
        <taxon>Alphaproteobacteria</taxon>
        <taxon>Hyphomicrobiales</taxon>
        <taxon>Rhizobiaceae</taxon>
        <taxon>Sinorhizobium/Ensifer group</taxon>
        <taxon>Sinorhizobium</taxon>
    </lineage>
</organism>
<dbReference type="SMART" id="SM00895">
    <property type="entry name" value="FCD"/>
    <property type="match status" value="1"/>
</dbReference>
<dbReference type="Gene3D" id="1.20.120.530">
    <property type="entry name" value="GntR ligand-binding domain-like"/>
    <property type="match status" value="1"/>
</dbReference>
<dbReference type="GO" id="GO:0003677">
    <property type="term" value="F:DNA binding"/>
    <property type="evidence" value="ECO:0007669"/>
    <property type="project" value="UniProtKB-KW"/>
</dbReference>